<accession>A0A1B6HIX2</accession>
<feature type="non-terminal residue" evidence="1">
    <location>
        <position position="103"/>
    </location>
</feature>
<reference evidence="1" key="1">
    <citation type="submission" date="2015-11" db="EMBL/GenBank/DDBJ databases">
        <title>De novo transcriptome assembly of four potential Pierce s Disease insect vectors from Arizona vineyards.</title>
        <authorList>
            <person name="Tassone E.E."/>
        </authorList>
    </citation>
    <scope>NUCLEOTIDE SEQUENCE</scope>
</reference>
<evidence type="ECO:0000313" key="1">
    <source>
        <dbReference type="EMBL" id="JAS74660.1"/>
    </source>
</evidence>
<protein>
    <submittedName>
        <fullName evidence="1">Uncharacterized protein</fullName>
    </submittedName>
</protein>
<dbReference type="EMBL" id="GECU01033046">
    <property type="protein sequence ID" value="JAS74660.1"/>
    <property type="molecule type" value="Transcribed_RNA"/>
</dbReference>
<sequence length="103" mass="11626">YLLYYCSRQTLNKNNPQKRTKLFLPEALDTPIVVLEATCSKEMSDIIQSLQPKTSTGYDDISAKLVKLCAEELRDHLVNISNKSFPSGVFPLALKVAKAYPKY</sequence>
<name>A0A1B6HIX2_9HEMI</name>
<organism evidence="1">
    <name type="scientific">Homalodisca liturata</name>
    <dbReference type="NCBI Taxonomy" id="320908"/>
    <lineage>
        <taxon>Eukaryota</taxon>
        <taxon>Metazoa</taxon>
        <taxon>Ecdysozoa</taxon>
        <taxon>Arthropoda</taxon>
        <taxon>Hexapoda</taxon>
        <taxon>Insecta</taxon>
        <taxon>Pterygota</taxon>
        <taxon>Neoptera</taxon>
        <taxon>Paraneoptera</taxon>
        <taxon>Hemiptera</taxon>
        <taxon>Auchenorrhyncha</taxon>
        <taxon>Membracoidea</taxon>
        <taxon>Cicadellidae</taxon>
        <taxon>Cicadellinae</taxon>
        <taxon>Proconiini</taxon>
        <taxon>Homalodisca</taxon>
    </lineage>
</organism>
<proteinExistence type="predicted"/>
<gene>
    <name evidence="1" type="ORF">g.56111</name>
</gene>
<feature type="non-terminal residue" evidence="1">
    <location>
        <position position="1"/>
    </location>
</feature>
<dbReference type="AlphaFoldDB" id="A0A1B6HIX2"/>